<reference evidence="8" key="2">
    <citation type="submission" date="2018-05" db="EMBL/GenBank/DDBJ databases">
        <title>OmerRS3 (Oryza meridionalis Reference Sequence Version 3).</title>
        <authorList>
            <person name="Zhang J."/>
            <person name="Kudrna D."/>
            <person name="Lee S."/>
            <person name="Talag J."/>
            <person name="Welchert J."/>
            <person name="Wing R.A."/>
        </authorList>
    </citation>
    <scope>NUCLEOTIDE SEQUENCE [LARGE SCALE GENOMIC DNA]</scope>
    <source>
        <strain evidence="8">cv. OR44</strain>
    </source>
</reference>
<reference evidence="8" key="1">
    <citation type="submission" date="2015-04" db="UniProtKB">
        <authorList>
            <consortium name="EnsemblPlants"/>
        </authorList>
    </citation>
    <scope>IDENTIFICATION</scope>
</reference>
<evidence type="ECO:0000313" key="8">
    <source>
        <dbReference type="EnsemblPlants" id="OMERI06G08080.1"/>
    </source>
</evidence>
<feature type="domain" description="PHD-type" evidence="7">
    <location>
        <begin position="518"/>
        <end position="642"/>
    </location>
</feature>
<feature type="region of interest" description="Disordered" evidence="5">
    <location>
        <begin position="1427"/>
        <end position="1504"/>
    </location>
</feature>
<keyword evidence="2 4" id="KW-0863">Zinc-finger</keyword>
<dbReference type="InterPro" id="IPR050701">
    <property type="entry name" value="Histone_Mod_Regulator"/>
</dbReference>
<evidence type="ECO:0000259" key="6">
    <source>
        <dbReference type="PROSITE" id="PS50016"/>
    </source>
</evidence>
<evidence type="ECO:0000256" key="1">
    <source>
        <dbReference type="ARBA" id="ARBA00022723"/>
    </source>
</evidence>
<dbReference type="Pfam" id="PF13831">
    <property type="entry name" value="PHD_2"/>
    <property type="match status" value="2"/>
</dbReference>
<feature type="region of interest" description="Disordered" evidence="5">
    <location>
        <begin position="222"/>
        <end position="255"/>
    </location>
</feature>
<dbReference type="EnsemblPlants" id="OMERI06G08080.1">
    <property type="protein sequence ID" value="OMERI06G08080.1"/>
    <property type="gene ID" value="OMERI06G08080"/>
</dbReference>
<dbReference type="PANTHER" id="PTHR13793">
    <property type="entry name" value="PHD FINGER PROTEINS"/>
    <property type="match status" value="1"/>
</dbReference>
<feature type="compositionally biased region" description="Gly residues" evidence="5">
    <location>
        <begin position="169"/>
        <end position="178"/>
    </location>
</feature>
<accession>A0A0E0DYP5</accession>
<dbReference type="eggNOG" id="KOG0954">
    <property type="taxonomic scope" value="Eukaryota"/>
</dbReference>
<evidence type="ECO:0008006" key="10">
    <source>
        <dbReference type="Google" id="ProtNLM"/>
    </source>
</evidence>
<feature type="compositionally biased region" description="Basic and acidic residues" evidence="5">
    <location>
        <begin position="97"/>
        <end position="110"/>
    </location>
</feature>
<dbReference type="SUPFAM" id="SSF57903">
    <property type="entry name" value="FYVE/PHD zinc finger"/>
    <property type="match status" value="2"/>
</dbReference>
<proteinExistence type="predicted"/>
<dbReference type="InterPro" id="IPR019787">
    <property type="entry name" value="Znf_PHD-finger"/>
</dbReference>
<dbReference type="PROSITE" id="PS51805">
    <property type="entry name" value="EPHD"/>
    <property type="match status" value="2"/>
</dbReference>
<feature type="compositionally biased region" description="Basic residues" evidence="5">
    <location>
        <begin position="8"/>
        <end position="27"/>
    </location>
</feature>
<evidence type="ECO:0000256" key="5">
    <source>
        <dbReference type="SAM" id="MobiDB-lite"/>
    </source>
</evidence>
<keyword evidence="9" id="KW-1185">Reference proteome</keyword>
<dbReference type="STRING" id="40149.A0A0E0DYP5"/>
<evidence type="ECO:0000313" key="9">
    <source>
        <dbReference type="Proteomes" id="UP000008021"/>
    </source>
</evidence>
<evidence type="ECO:0000256" key="4">
    <source>
        <dbReference type="PROSITE-ProRule" id="PRU00146"/>
    </source>
</evidence>
<dbReference type="InterPro" id="IPR011011">
    <property type="entry name" value="Znf_FYVE_PHD"/>
</dbReference>
<dbReference type="SMART" id="SM00249">
    <property type="entry name" value="PHD"/>
    <property type="match status" value="4"/>
</dbReference>
<dbReference type="PROSITE" id="PS01359">
    <property type="entry name" value="ZF_PHD_1"/>
    <property type="match status" value="1"/>
</dbReference>
<feature type="region of interest" description="Disordered" evidence="5">
    <location>
        <begin position="705"/>
        <end position="726"/>
    </location>
</feature>
<dbReference type="CDD" id="cd15571">
    <property type="entry name" value="ePHD"/>
    <property type="match status" value="1"/>
</dbReference>
<keyword evidence="3" id="KW-0862">Zinc</keyword>
<dbReference type="GO" id="GO:0008270">
    <property type="term" value="F:zinc ion binding"/>
    <property type="evidence" value="ECO:0007669"/>
    <property type="project" value="UniProtKB-KW"/>
</dbReference>
<feature type="region of interest" description="Disordered" evidence="5">
    <location>
        <begin position="1"/>
        <end position="180"/>
    </location>
</feature>
<organism evidence="8">
    <name type="scientific">Oryza meridionalis</name>
    <dbReference type="NCBI Taxonomy" id="40149"/>
    <lineage>
        <taxon>Eukaryota</taxon>
        <taxon>Viridiplantae</taxon>
        <taxon>Streptophyta</taxon>
        <taxon>Embryophyta</taxon>
        <taxon>Tracheophyta</taxon>
        <taxon>Spermatophyta</taxon>
        <taxon>Magnoliopsida</taxon>
        <taxon>Liliopsida</taxon>
        <taxon>Poales</taxon>
        <taxon>Poaceae</taxon>
        <taxon>BOP clade</taxon>
        <taxon>Oryzoideae</taxon>
        <taxon>Oryzeae</taxon>
        <taxon>Oryzinae</taxon>
        <taxon>Oryza</taxon>
    </lineage>
</organism>
<evidence type="ECO:0000256" key="3">
    <source>
        <dbReference type="ARBA" id="ARBA00022833"/>
    </source>
</evidence>
<dbReference type="Proteomes" id="UP000008021">
    <property type="component" value="Chromosome 6"/>
</dbReference>
<feature type="compositionally biased region" description="Basic and acidic residues" evidence="5">
    <location>
        <begin position="1476"/>
        <end position="1485"/>
    </location>
</feature>
<feature type="domain" description="PHD-type" evidence="6">
    <location>
        <begin position="451"/>
        <end position="502"/>
    </location>
</feature>
<dbReference type="Gene3D" id="3.30.40.10">
    <property type="entry name" value="Zinc/RING finger domain, C3HC4 (zinc finger)"/>
    <property type="match status" value="4"/>
</dbReference>
<protein>
    <recommendedName>
        <fullName evidence="10">PHD-type domain-containing protein</fullName>
    </recommendedName>
</protein>
<feature type="domain" description="PHD-type" evidence="7">
    <location>
        <begin position="1203"/>
        <end position="1312"/>
    </location>
</feature>
<feature type="domain" description="PHD-type" evidence="6">
    <location>
        <begin position="1135"/>
        <end position="1184"/>
    </location>
</feature>
<dbReference type="Pfam" id="PF13832">
    <property type="entry name" value="zf-HC5HC2H_2"/>
    <property type="match status" value="2"/>
</dbReference>
<dbReference type="InterPro" id="IPR013083">
    <property type="entry name" value="Znf_RING/FYVE/PHD"/>
</dbReference>
<dbReference type="Gramene" id="OMERI06G08080.1">
    <property type="protein sequence ID" value="OMERI06G08080.1"/>
    <property type="gene ID" value="OMERI06G08080"/>
</dbReference>
<feature type="compositionally biased region" description="Pro residues" evidence="5">
    <location>
        <begin position="114"/>
        <end position="123"/>
    </location>
</feature>
<evidence type="ECO:0000256" key="2">
    <source>
        <dbReference type="ARBA" id="ARBA00022771"/>
    </source>
</evidence>
<dbReference type="GO" id="GO:0006357">
    <property type="term" value="P:regulation of transcription by RNA polymerase II"/>
    <property type="evidence" value="ECO:0007669"/>
    <property type="project" value="TreeGrafter"/>
</dbReference>
<dbReference type="PANTHER" id="PTHR13793:SF131">
    <property type="entry name" value="PHD-FINGER DOMAIN CONTAINING PROTEIN FAMILY-RELATED"/>
    <property type="match status" value="1"/>
</dbReference>
<keyword evidence="1" id="KW-0479">Metal-binding</keyword>
<name>A0A0E0DYP5_9ORYZ</name>
<dbReference type="InterPro" id="IPR019786">
    <property type="entry name" value="Zinc_finger_PHD-type_CS"/>
</dbReference>
<evidence type="ECO:0000259" key="7">
    <source>
        <dbReference type="PROSITE" id="PS51805"/>
    </source>
</evidence>
<sequence length="1504" mass="164504">MGLSIRCQKSRRRDPVKLKPKPLHHAVSHKEGASGPHLSSTLCPREREGPTVFGRDYSRPLPPPRWAHLPRNGHHASTRLPPRQVDASVFLSPPHARGSELPKKSRRPEWRNPSPSPPPPGGFPIPTAVAPRRRAPPPPPPPPDADAASSSRGPGDDEGSGRAGASQEAGGGGGGGCGVAPYEQARKALALRSPFDGDEAVGRDALLPARVARWAAVGDVRKKHKKAQQPEAASASAAAAAAAVEQQPKPSSGSKEFWDLMEPYFREINWDDFEALMQAPLLGFNGPLDPCFLVPFVGSGKEFGENYDPSCVVVEDESSHLNSNLGKDSDELESSIVRSKQDSHGSSDFVGGNMDPVINNGANDEHGEQDMQEVVLQEEQPMEIEQDHGRSDAIALPPDTEESDVSLNWLLGARDRFVLTSERPNKKRKLLGADAGLERLVQLPPLEGEAGTTCDVCCLGECGTSSNRMLHCSSCKLSVHQKCYGVHVVPDQSWLCAWCKSIRSARRQTRSDAGRTVLMPCVLCPKEKGALKPVKRDSGQIADGGNLKFVHLFCSLWTPEVVVEDLNSMEPVTNVGDIQENRTKLVCSLCKVMHGACIRCSHGACRACFHPICARESKHQMEIWGKTGNTNVEMRAFCLKHSTVQETSSIQNDRICAEEDTSQIELYDASLPTQKIQQLRLTRNNKDKFTSSMIASSCSSSLKQTTELATSPSTARSVESQETQITDMAVDRPIGDRCLVSNSGDVSTALRKLIDQGMVNVGDIESELGVSSESLEAALVPETSTFSPGLKLKIIKLLQNTIRVPSVQEKCSKEGSLALQGESKSLTDTQICSELEEGISSFDHCCPEGDNTNKDWADSVENGFHNCGEDCISGKCFLNQDGSRCYVHPFIERKLRILWDHIFKQNKHPIHCHEQSTCDPHDRIAGSSSTKLEQLADIAVADQVSKAKSSGILEHSPHDEIEGELLHLQSRLLDDVGGAKQRYEDLVLKIVQSLSHDLDSFNKRKWDHIIANQFLRDLREAKKRGNTERRHKEAQAIMAAAAPCILPTSRNAPVRKVAECDVLSAKQESVPVAVPAKQEVHSPKQESIPKFNTGSSRVSQLISVQQANDSSPNSKVSADANIGSFDLAKFSKKNALPCDICMRSETVLNRIFVCSSCKAAVHLDCYRSVTNPTGPWKCELCQEMPSDVVAGSQSDCDGSKPCLAQCDLCHGTSGAFRKTIKGRCIHAFCAEWLLESTFTRGQYNAVDGMESLPKDKDTCTICHCNVGSCLKCSTVDCQITFHPTCARDAGFYMDTKTIGSTLEHKAYCGKHGIEQRKADLLQLHGPEEVKNMKQMRVDLEVLRLICERVVKREKLKKDLVVCGHDTLAARRNSIAYSTRTSYCGSGPGASSESATTSVNNSYSGLMQRTDDVAVDSIISRKPTVRFSLNNSDADRNTADSSTSSISYKQKLDDRESLADMNLPKKPATAMQISEEGETKSSDKKNQRPPKSIVYTRRSALSKKR</sequence>
<dbReference type="HOGENOM" id="CLU_004226_1_0_1"/>
<dbReference type="PROSITE" id="PS50016">
    <property type="entry name" value="ZF_PHD_2"/>
    <property type="match status" value="2"/>
</dbReference>
<feature type="compositionally biased region" description="Low complexity" evidence="5">
    <location>
        <begin position="232"/>
        <end position="243"/>
    </location>
</feature>
<dbReference type="InterPro" id="IPR034732">
    <property type="entry name" value="EPHD"/>
</dbReference>
<feature type="compositionally biased region" description="Polar residues" evidence="5">
    <location>
        <begin position="1438"/>
        <end position="1447"/>
    </location>
</feature>
<dbReference type="InterPro" id="IPR001965">
    <property type="entry name" value="Znf_PHD"/>
</dbReference>